<dbReference type="InterPro" id="IPR024337">
    <property type="entry name" value="tRNA_splic_suSen54"/>
</dbReference>
<dbReference type="GO" id="GO:0000379">
    <property type="term" value="P:tRNA-type intron splice site recognition and cleavage"/>
    <property type="evidence" value="ECO:0007669"/>
    <property type="project" value="TreeGrafter"/>
</dbReference>
<evidence type="ECO:0000313" key="5">
    <source>
        <dbReference type="EMBL" id="CAD0098963.1"/>
    </source>
</evidence>
<feature type="region of interest" description="Disordered" evidence="3">
    <location>
        <begin position="1"/>
        <end position="21"/>
    </location>
</feature>
<dbReference type="Proteomes" id="UP000714618">
    <property type="component" value="Unassembled WGS sequence"/>
</dbReference>
<name>A0A9N8K730_9PEZI</name>
<accession>A0A9N8K730</accession>
<dbReference type="EMBL" id="CAIJEO010000009">
    <property type="protein sequence ID" value="CAD0098963.1"/>
    <property type="molecule type" value="Genomic_DNA"/>
</dbReference>
<evidence type="ECO:0000313" key="6">
    <source>
        <dbReference type="Proteomes" id="UP000714618"/>
    </source>
</evidence>
<feature type="domain" description="tRNA-splicing endonuclease subunit Sen54 N-terminal" evidence="4">
    <location>
        <begin position="68"/>
        <end position="148"/>
    </location>
</feature>
<keyword evidence="2" id="KW-0819">tRNA processing</keyword>
<dbReference type="GO" id="GO:0000214">
    <property type="term" value="C:tRNA-intron endonuclease complex"/>
    <property type="evidence" value="ECO:0007669"/>
    <property type="project" value="TreeGrafter"/>
</dbReference>
<evidence type="ECO:0000256" key="3">
    <source>
        <dbReference type="SAM" id="MobiDB-lite"/>
    </source>
</evidence>
<reference evidence="5" key="1">
    <citation type="submission" date="2020-06" db="EMBL/GenBank/DDBJ databases">
        <authorList>
            <person name="Onetto C."/>
        </authorList>
    </citation>
    <scope>NUCLEOTIDE SEQUENCE</scope>
</reference>
<dbReference type="PANTHER" id="PTHR21027:SF1">
    <property type="entry name" value="TRNA-SPLICING ENDONUCLEASE SUBUNIT SEN54"/>
    <property type="match status" value="1"/>
</dbReference>
<dbReference type="AlphaFoldDB" id="A0A9N8K730"/>
<keyword evidence="6" id="KW-1185">Reference proteome</keyword>
<evidence type="ECO:0000256" key="1">
    <source>
        <dbReference type="ARBA" id="ARBA00005736"/>
    </source>
</evidence>
<feature type="region of interest" description="Disordered" evidence="3">
    <location>
        <begin position="35"/>
        <end position="59"/>
    </location>
</feature>
<sequence>MADVDEDVIPRGPDVGDVDLSDETQDFRLLLNFSGDDTKIPKRGEKDFEPHHTNKQSDALTASRDAMHNALSFQRVHQPKKHVLAHYHPETNMAYTEDPKGPLFKNMGKVFPGKEDPLGPRTAGENRIWLLPEEAIYLLERGTIDIRWPVDEDDDTEDGEAKEQRFGPLVTPGIYRNYAEIYRRLAIIPSYDPTARKRNSAESTDPAFRITYHLWKPGSTTYKKSGPGTPDFRIAVVNARETTFPTLGQLSGLIDTQTYQPPRQDAQLYQKLRNGYKSVILAVVDQGVTSYLRLADAGFTREKLFDRKPPAARKGGKGGNWKRISDR</sequence>
<feature type="compositionally biased region" description="Basic and acidic residues" evidence="3">
    <location>
        <begin position="36"/>
        <end position="52"/>
    </location>
</feature>
<feature type="region of interest" description="Disordered" evidence="3">
    <location>
        <begin position="308"/>
        <end position="327"/>
    </location>
</feature>
<dbReference type="Pfam" id="PF12928">
    <property type="entry name" value="tRNA_int_end_N2"/>
    <property type="match status" value="1"/>
</dbReference>
<evidence type="ECO:0000256" key="2">
    <source>
        <dbReference type="ARBA" id="ARBA00022694"/>
    </source>
</evidence>
<protein>
    <recommendedName>
        <fullName evidence="4">tRNA-splicing endonuclease subunit Sen54 N-terminal domain-containing protein</fullName>
    </recommendedName>
</protein>
<dbReference type="PANTHER" id="PTHR21027">
    <property type="entry name" value="TRNA-SPLICING ENDONUCLEASE SUBUNIT SEN54"/>
    <property type="match status" value="1"/>
</dbReference>
<feature type="non-terminal residue" evidence="5">
    <location>
        <position position="327"/>
    </location>
</feature>
<gene>
    <name evidence="5" type="ORF">AWRI4233_LOCUS7787</name>
</gene>
<dbReference type="InterPro" id="IPR024336">
    <property type="entry name" value="tRNA_splic_suSen54_N"/>
</dbReference>
<organism evidence="5 6">
    <name type="scientific">Aureobasidium mustum</name>
    <dbReference type="NCBI Taxonomy" id="2773714"/>
    <lineage>
        <taxon>Eukaryota</taxon>
        <taxon>Fungi</taxon>
        <taxon>Dikarya</taxon>
        <taxon>Ascomycota</taxon>
        <taxon>Pezizomycotina</taxon>
        <taxon>Dothideomycetes</taxon>
        <taxon>Dothideomycetidae</taxon>
        <taxon>Dothideales</taxon>
        <taxon>Saccotheciaceae</taxon>
        <taxon>Aureobasidium</taxon>
    </lineage>
</organism>
<comment type="caution">
    <text evidence="5">The sequence shown here is derived from an EMBL/GenBank/DDBJ whole genome shotgun (WGS) entry which is preliminary data.</text>
</comment>
<evidence type="ECO:0000259" key="4">
    <source>
        <dbReference type="Pfam" id="PF12928"/>
    </source>
</evidence>
<comment type="similarity">
    <text evidence="1">Belongs to the SEN54 family.</text>
</comment>
<proteinExistence type="inferred from homology"/>
<dbReference type="OrthoDB" id="408683at2759"/>